<evidence type="ECO:0000259" key="2">
    <source>
        <dbReference type="Pfam" id="PF02371"/>
    </source>
</evidence>
<proteinExistence type="predicted"/>
<dbReference type="RefSeq" id="WP_243263311.1">
    <property type="nucleotide sequence ID" value="NZ_CP085145.1"/>
</dbReference>
<protein>
    <recommendedName>
        <fullName evidence="9">Transposase</fullName>
    </recommendedName>
</protein>
<feature type="domain" description="Transposase IS116/IS110/IS902 C-terminal" evidence="2">
    <location>
        <begin position="211"/>
        <end position="288"/>
    </location>
</feature>
<evidence type="ECO:0000313" key="6">
    <source>
        <dbReference type="EMBL" id="UOA17048.1"/>
    </source>
</evidence>
<evidence type="ECO:0000313" key="7">
    <source>
        <dbReference type="EMBL" id="UOA17049.1"/>
    </source>
</evidence>
<dbReference type="InterPro" id="IPR047650">
    <property type="entry name" value="Transpos_IS110"/>
</dbReference>
<feature type="domain" description="Transposase IS110-like N-terminal" evidence="1">
    <location>
        <begin position="7"/>
        <end position="147"/>
    </location>
</feature>
<evidence type="ECO:0008006" key="9">
    <source>
        <dbReference type="Google" id="ProtNLM"/>
    </source>
</evidence>
<keyword evidence="8" id="KW-1185">Reference proteome</keyword>
<reference evidence="4" key="1">
    <citation type="journal article" date="2022" name="Microorganisms">
        <title>Beyond the ABCs#Discovery of Three New Plasmid Types in Rhodobacterales (RepQ, RepY, RepW).</title>
        <authorList>
            <person name="Freese H.M."/>
            <person name="Ringel V."/>
            <person name="Overmann J."/>
            <person name="Petersen J."/>
        </authorList>
    </citation>
    <scope>NUCLEOTIDE SEQUENCE</scope>
    <source>
        <strain evidence="4">DSM 109990</strain>
        <plasmid evidence="4">pDSM109990_a</plasmid>
        <plasmid evidence="6">pDSM109990_c</plasmid>
    </source>
</reference>
<dbReference type="EMBL" id="CP085145">
    <property type="protein sequence ID" value="UOA16639.1"/>
    <property type="molecule type" value="Genomic_DNA"/>
</dbReference>
<dbReference type="PANTHER" id="PTHR33055:SF3">
    <property type="entry name" value="PUTATIVE TRANSPOSASE FOR IS117-RELATED"/>
    <property type="match status" value="1"/>
</dbReference>
<dbReference type="PANTHER" id="PTHR33055">
    <property type="entry name" value="TRANSPOSASE FOR INSERTION SEQUENCE ELEMENT IS1111A"/>
    <property type="match status" value="1"/>
</dbReference>
<geneLocation type="plasmid" evidence="4 8">
    <name>pDSM109990_a</name>
</geneLocation>
<sequence length="341" mass="37036">MDEVSIIGIDTAKNVFHLHGASNKGAVVFRKSLPRSRVLEYVARHDRCLVALEACASAHYWGREIASLGHKVRLIPPQYVKPFVKRQKNDAADAEAIAEAASRTSMRFVAVKSADQQGQAMVLKTRDLFTTQRTQTINALRGHLAEYGVIAPKGPVYLSKLEAALDDTAHDLPDIVIALCRQFFQQILALTKQIDSLTCQIKAIAKEDDVARRLTTIPGVGPISAVALATLAPPSSTFSKGRDFSAWAGLTPKQHSTGGKTRLGRTSKMGQRDIRRLLIIGAMSVIQAAGRRGGAPEGSWLARMLARKPKMLVAVALANKMARTAWAIITKGEVYRVPLAA</sequence>
<dbReference type="InterPro" id="IPR002525">
    <property type="entry name" value="Transp_IS110-like_N"/>
</dbReference>
<geneLocation type="plasmid" evidence="6 8">
    <name>pDSM109990_c</name>
</geneLocation>
<evidence type="ECO:0000313" key="3">
    <source>
        <dbReference type="EMBL" id="UOA16610.1"/>
    </source>
</evidence>
<dbReference type="EMBL" id="CP085147">
    <property type="protein sequence ID" value="UOA17049.1"/>
    <property type="molecule type" value="Genomic_DNA"/>
</dbReference>
<dbReference type="Pfam" id="PF02371">
    <property type="entry name" value="Transposase_20"/>
    <property type="match status" value="1"/>
</dbReference>
<evidence type="ECO:0000313" key="4">
    <source>
        <dbReference type="EMBL" id="UOA16638.1"/>
    </source>
</evidence>
<dbReference type="Pfam" id="PF01548">
    <property type="entry name" value="DEDD_Tnp_IS110"/>
    <property type="match status" value="1"/>
</dbReference>
<gene>
    <name evidence="3" type="ORF">DSM109990_03494</name>
    <name evidence="4" type="ORF">DSM109990_03522</name>
    <name evidence="5" type="ORF">DSM109990_03523</name>
    <name evidence="6" type="ORF">DSM109990_03942</name>
    <name evidence="7" type="ORF">DSM109990_03943</name>
</gene>
<dbReference type="Proteomes" id="UP000831019">
    <property type="component" value="Plasmid pDSM109990_a"/>
</dbReference>
<keyword evidence="4" id="KW-0614">Plasmid</keyword>
<dbReference type="InterPro" id="IPR003346">
    <property type="entry name" value="Transposase_20"/>
</dbReference>
<dbReference type="Proteomes" id="UP000831019">
    <property type="component" value="Plasmid pDSM109990_c"/>
</dbReference>
<accession>A0ABY3ZPS2</accession>
<evidence type="ECO:0000313" key="8">
    <source>
        <dbReference type="Proteomes" id="UP000831019"/>
    </source>
</evidence>
<evidence type="ECO:0000259" key="1">
    <source>
        <dbReference type="Pfam" id="PF01548"/>
    </source>
</evidence>
<dbReference type="EMBL" id="CP085145">
    <property type="protein sequence ID" value="UOA16638.1"/>
    <property type="molecule type" value="Genomic_DNA"/>
</dbReference>
<reference evidence="8" key="2">
    <citation type="journal article" date="2022" name="Microorganisms">
        <title>Beyond the ABCs#Discovery of Three New Plasmid Types in Rhodobacterales (RepQ, RepY, RepW).</title>
        <authorList>
            <person name="Freese H.M."/>
            <person name="Ringel V."/>
            <person name="Overmann J."/>
            <person name="Petersen J."/>
        </authorList>
    </citation>
    <scope>NUCLEOTIDE SEQUENCE [LARGE SCALE GENOMIC DNA]</scope>
    <source>
        <strain evidence="8">DSM 109990</strain>
        <plasmid evidence="8">pDSM109990_a</plasmid>
        <plasmid evidence="8">pDSM109990_c</plasmid>
    </source>
</reference>
<dbReference type="EMBL" id="CP085147">
    <property type="protein sequence ID" value="UOA17048.1"/>
    <property type="molecule type" value="Genomic_DNA"/>
</dbReference>
<dbReference type="NCBIfam" id="NF033542">
    <property type="entry name" value="transpos_IS110"/>
    <property type="match status" value="1"/>
</dbReference>
<organism evidence="4 8">
    <name type="scientific">Sulfitobacter dubius</name>
    <dbReference type="NCBI Taxonomy" id="218673"/>
    <lineage>
        <taxon>Bacteria</taxon>
        <taxon>Pseudomonadati</taxon>
        <taxon>Pseudomonadota</taxon>
        <taxon>Alphaproteobacteria</taxon>
        <taxon>Rhodobacterales</taxon>
        <taxon>Roseobacteraceae</taxon>
        <taxon>Sulfitobacter</taxon>
    </lineage>
</organism>
<name>A0ABY3ZPS2_9RHOB</name>
<dbReference type="EMBL" id="CP085145">
    <property type="protein sequence ID" value="UOA16610.1"/>
    <property type="molecule type" value="Genomic_DNA"/>
</dbReference>
<evidence type="ECO:0000313" key="5">
    <source>
        <dbReference type="EMBL" id="UOA16639.1"/>
    </source>
</evidence>